<evidence type="ECO:0000256" key="2">
    <source>
        <dbReference type="ARBA" id="ARBA00022617"/>
    </source>
</evidence>
<accession>A0ABU9NJE6</accession>
<keyword evidence="3" id="KW-0479">Metal-binding</keyword>
<dbReference type="Proteomes" id="UP001468798">
    <property type="component" value="Unassembled WGS sequence"/>
</dbReference>
<dbReference type="InterPro" id="IPR001486">
    <property type="entry name" value="Hemoglobin_trunc"/>
</dbReference>
<dbReference type="EMBL" id="JBCGDP010000002">
    <property type="protein sequence ID" value="MEM0575443.1"/>
    <property type="molecule type" value="Genomic_DNA"/>
</dbReference>
<keyword evidence="2" id="KW-0349">Heme</keyword>
<reference evidence="5 6" key="1">
    <citation type="submission" date="2024-03" db="EMBL/GenBank/DDBJ databases">
        <title>Two novel species of the genus Flavobacterium exhibiting potentially degradation of complex polysaccharides.</title>
        <authorList>
            <person name="Lian X."/>
        </authorList>
    </citation>
    <scope>NUCLEOTIDE SEQUENCE [LARGE SCALE GENOMIC DNA]</scope>
    <source>
        <strain evidence="5 6">N6</strain>
    </source>
</reference>
<proteinExistence type="predicted"/>
<dbReference type="Gene3D" id="1.10.490.10">
    <property type="entry name" value="Globins"/>
    <property type="match status" value="1"/>
</dbReference>
<dbReference type="InterPro" id="IPR009050">
    <property type="entry name" value="Globin-like_sf"/>
</dbReference>
<evidence type="ECO:0000313" key="6">
    <source>
        <dbReference type="Proteomes" id="UP001468798"/>
    </source>
</evidence>
<dbReference type="Pfam" id="PF01152">
    <property type="entry name" value="Bac_globin"/>
    <property type="match status" value="1"/>
</dbReference>
<keyword evidence="4" id="KW-0408">Iron</keyword>
<keyword evidence="6" id="KW-1185">Reference proteome</keyword>
<dbReference type="SUPFAM" id="SSF46458">
    <property type="entry name" value="Globin-like"/>
    <property type="match status" value="1"/>
</dbReference>
<gene>
    <name evidence="5" type="ORF">WFZ86_02950</name>
</gene>
<evidence type="ECO:0000256" key="3">
    <source>
        <dbReference type="ARBA" id="ARBA00022723"/>
    </source>
</evidence>
<name>A0ABU9NJE6_9FLAO</name>
<sequence>MTFKKDIQNIDDIKILVDGFYKKIREDDLLAPIFFKIISTDWQPHLDKMYLFWNAALFGIRGYTGNPFLKHSTLPIRQELINRWLQLFNETCDANFFGEYAENAKWRASIMAEVFLKKIGSNVENQTKSIL</sequence>
<comment type="caution">
    <text evidence="5">The sequence shown here is derived from an EMBL/GenBank/DDBJ whole genome shotgun (WGS) entry which is preliminary data.</text>
</comment>
<organism evidence="5 6">
    <name type="scientific">Flavobacterium polysaccharolyticum</name>
    <dbReference type="NCBI Taxonomy" id="3133148"/>
    <lineage>
        <taxon>Bacteria</taxon>
        <taxon>Pseudomonadati</taxon>
        <taxon>Bacteroidota</taxon>
        <taxon>Flavobacteriia</taxon>
        <taxon>Flavobacteriales</taxon>
        <taxon>Flavobacteriaceae</taxon>
        <taxon>Flavobacterium</taxon>
    </lineage>
</organism>
<dbReference type="CDD" id="cd08916">
    <property type="entry name" value="TrHb3_P"/>
    <property type="match status" value="1"/>
</dbReference>
<evidence type="ECO:0000256" key="1">
    <source>
        <dbReference type="ARBA" id="ARBA00022448"/>
    </source>
</evidence>
<evidence type="ECO:0000256" key="4">
    <source>
        <dbReference type="ARBA" id="ARBA00023004"/>
    </source>
</evidence>
<keyword evidence="1" id="KW-0813">Transport</keyword>
<dbReference type="RefSeq" id="WP_342690536.1">
    <property type="nucleotide sequence ID" value="NZ_JBCGDP010000002.1"/>
</dbReference>
<protein>
    <submittedName>
        <fullName evidence="5">Group III truncated hemoglobin</fullName>
    </submittedName>
</protein>
<dbReference type="InterPro" id="IPR012292">
    <property type="entry name" value="Globin/Proto"/>
</dbReference>
<evidence type="ECO:0000313" key="5">
    <source>
        <dbReference type="EMBL" id="MEM0575443.1"/>
    </source>
</evidence>